<proteinExistence type="predicted"/>
<reference evidence="1 2" key="1">
    <citation type="submission" date="2019-09" db="EMBL/GenBank/DDBJ databases">
        <title>Characterization of the phylogenetic diversity of two novel species belonging to the genus Bifidobacterium: Bifidobacterium cebidarum sp. nov. and Bifidobacterium leontopitheci sp. nov.</title>
        <authorList>
            <person name="Lugli G.A."/>
            <person name="Duranti S."/>
            <person name="Milani C."/>
            <person name="Turroni F."/>
            <person name="Ventura M."/>
        </authorList>
    </citation>
    <scope>NUCLEOTIDE SEQUENCE [LARGE SCALE GENOMIC DNA]</scope>
    <source>
        <strain evidence="1 2">LMG 31471</strain>
    </source>
</reference>
<dbReference type="EMBL" id="WBVT01000008">
    <property type="protein sequence ID" value="KAB7790643.1"/>
    <property type="molecule type" value="Genomic_DNA"/>
</dbReference>
<protein>
    <submittedName>
        <fullName evidence="1">Uncharacterized protein</fullName>
    </submittedName>
</protein>
<comment type="caution">
    <text evidence="1">The sequence shown here is derived from an EMBL/GenBank/DDBJ whole genome shotgun (WGS) entry which is preliminary data.</text>
</comment>
<gene>
    <name evidence="1" type="ORF">F7D09_0749</name>
</gene>
<accession>A0A6I1GG67</accession>
<organism evidence="1 2">
    <name type="scientific">Bifidobacterium leontopitheci</name>
    <dbReference type="NCBI Taxonomy" id="2650774"/>
    <lineage>
        <taxon>Bacteria</taxon>
        <taxon>Bacillati</taxon>
        <taxon>Actinomycetota</taxon>
        <taxon>Actinomycetes</taxon>
        <taxon>Bifidobacteriales</taxon>
        <taxon>Bifidobacteriaceae</taxon>
        <taxon>Bifidobacterium</taxon>
    </lineage>
</organism>
<sequence>MDQSRIVYRLHAAEVGEHEAHAVAWLRVWSSPNGKLHDRAMADYAFASSNTFDLCAERYDPHSPVNMCDYYVLTESETEEEAAKSNDILATVSVEFIGYAEDGRPLNAISVKYWNLLDEPHVNGVHLAFMMIRSMLRDIESGEARACDCYWYRY</sequence>
<evidence type="ECO:0000313" key="2">
    <source>
        <dbReference type="Proteomes" id="UP000441772"/>
    </source>
</evidence>
<name>A0A6I1GG67_9BIFI</name>
<evidence type="ECO:0000313" key="1">
    <source>
        <dbReference type="EMBL" id="KAB7790643.1"/>
    </source>
</evidence>
<dbReference type="Proteomes" id="UP000441772">
    <property type="component" value="Unassembled WGS sequence"/>
</dbReference>
<dbReference type="AlphaFoldDB" id="A0A6I1GG67"/>
<keyword evidence="2" id="KW-1185">Reference proteome</keyword>